<accession>A0ABZ2LZ79</accession>
<organism evidence="2 3">
    <name type="scientific">Pendulispora albinea</name>
    <dbReference type="NCBI Taxonomy" id="2741071"/>
    <lineage>
        <taxon>Bacteria</taxon>
        <taxon>Pseudomonadati</taxon>
        <taxon>Myxococcota</taxon>
        <taxon>Myxococcia</taxon>
        <taxon>Myxococcales</taxon>
        <taxon>Sorangiineae</taxon>
        <taxon>Pendulisporaceae</taxon>
        <taxon>Pendulispora</taxon>
    </lineage>
</organism>
<feature type="signal peptide" evidence="1">
    <location>
        <begin position="1"/>
        <end position="22"/>
    </location>
</feature>
<feature type="chain" id="PRO_5046960725" evidence="1">
    <location>
        <begin position="23"/>
        <end position="144"/>
    </location>
</feature>
<dbReference type="Proteomes" id="UP001370348">
    <property type="component" value="Chromosome"/>
</dbReference>
<dbReference type="PROSITE" id="PS51257">
    <property type="entry name" value="PROKAR_LIPOPROTEIN"/>
    <property type="match status" value="1"/>
</dbReference>
<keyword evidence="3" id="KW-1185">Reference proteome</keyword>
<evidence type="ECO:0000313" key="2">
    <source>
        <dbReference type="EMBL" id="WXB15076.1"/>
    </source>
</evidence>
<sequence>MISIWKRALVVSVAGSSLVVVACGGEDVSLGKGNQGIQSGDRTGNQGGCAPDSCAGQVMECVAPEIAINARCGADPTSNPPGACKLLAECVTIDPGCGPHSCDNMMIACALPQRAVNTHCVPDPYAGTGSSPVGRCMLKTDCVD</sequence>
<keyword evidence="1" id="KW-0732">Signal</keyword>
<proteinExistence type="predicted"/>
<protein>
    <submittedName>
        <fullName evidence="2">Uncharacterized protein</fullName>
    </submittedName>
</protein>
<gene>
    <name evidence="2" type="ORF">LZC94_45570</name>
</gene>
<evidence type="ECO:0000256" key="1">
    <source>
        <dbReference type="SAM" id="SignalP"/>
    </source>
</evidence>
<evidence type="ECO:0000313" key="3">
    <source>
        <dbReference type="Proteomes" id="UP001370348"/>
    </source>
</evidence>
<name>A0ABZ2LZ79_9BACT</name>
<reference evidence="2 3" key="1">
    <citation type="submission" date="2021-12" db="EMBL/GenBank/DDBJ databases">
        <title>Discovery of the Pendulisporaceae a myxobacterial family with distinct sporulation behavior and unique specialized metabolism.</title>
        <authorList>
            <person name="Garcia R."/>
            <person name="Popoff A."/>
            <person name="Bader C.D."/>
            <person name="Loehr J."/>
            <person name="Walesch S."/>
            <person name="Walt C."/>
            <person name="Boldt J."/>
            <person name="Bunk B."/>
            <person name="Haeckl F.J.F.P.J."/>
            <person name="Gunesch A.P."/>
            <person name="Birkelbach J."/>
            <person name="Nuebel U."/>
            <person name="Pietschmann T."/>
            <person name="Bach T."/>
            <person name="Mueller R."/>
        </authorList>
    </citation>
    <scope>NUCLEOTIDE SEQUENCE [LARGE SCALE GENOMIC DNA]</scope>
    <source>
        <strain evidence="2 3">MSr11954</strain>
    </source>
</reference>
<dbReference type="EMBL" id="CP089984">
    <property type="protein sequence ID" value="WXB15076.1"/>
    <property type="molecule type" value="Genomic_DNA"/>
</dbReference>
<dbReference type="RefSeq" id="WP_394824701.1">
    <property type="nucleotide sequence ID" value="NZ_CP089984.1"/>
</dbReference>